<dbReference type="EMBL" id="CP046171">
    <property type="protein sequence ID" value="QIS04796.1"/>
    <property type="molecule type" value="Genomic_DNA"/>
</dbReference>
<dbReference type="Proteomes" id="UP000501705">
    <property type="component" value="Chromosome"/>
</dbReference>
<feature type="domain" description="DUF306" evidence="2">
    <location>
        <begin position="149"/>
        <end position="257"/>
    </location>
</feature>
<dbReference type="AlphaFoldDB" id="A0A6G9XV79"/>
<gene>
    <name evidence="3" type="ORF">F5X71_22875</name>
</gene>
<name>A0A6G9XV79_NOCBR</name>
<evidence type="ECO:0000313" key="3">
    <source>
        <dbReference type="EMBL" id="QIS04796.1"/>
    </source>
</evidence>
<keyword evidence="1" id="KW-0732">Signal</keyword>
<dbReference type="PROSITE" id="PS51257">
    <property type="entry name" value="PROKAR_LIPOPROTEIN"/>
    <property type="match status" value="1"/>
</dbReference>
<sequence length="262" mass="27298">MAAHLVRFGPIVLLALLAVSACSSGESDSPSSPPDQTLMGRTFLSTGVEGTPIPGGGPLRLTFKDNRVTADAGCNTHSGTVAAEDRKLVVSSLASTLMACGGDRQGADEWLSGFLNSQPGWQLDGPKLTLKNDNLTVIMLDKKVAQPDKPLRGTTWVVTALLTPEAQIRSQTIDDVKPTLTISPDGKVSGTAGCNTMNGSATGTDPDLSFQVATTRMLCAPEVMEVEQAVLKALDGKANATVDADTLTIKNENGNGLVLHAQ</sequence>
<protein>
    <submittedName>
        <fullName evidence="3">META domain-containing protein</fullName>
    </submittedName>
</protein>
<dbReference type="InterPro" id="IPR005184">
    <property type="entry name" value="DUF306_Meta_HslJ"/>
</dbReference>
<feature type="chain" id="PRO_5039611599" evidence="1">
    <location>
        <begin position="26"/>
        <end position="262"/>
    </location>
</feature>
<proteinExistence type="predicted"/>
<feature type="domain" description="DUF306" evidence="2">
    <location>
        <begin position="36"/>
        <end position="136"/>
    </location>
</feature>
<dbReference type="InterPro" id="IPR038670">
    <property type="entry name" value="HslJ-like_sf"/>
</dbReference>
<evidence type="ECO:0000259" key="2">
    <source>
        <dbReference type="Pfam" id="PF03724"/>
    </source>
</evidence>
<dbReference type="InterPro" id="IPR053147">
    <property type="entry name" value="Hsp_HslJ-like"/>
</dbReference>
<dbReference type="PANTHER" id="PTHR35535">
    <property type="entry name" value="HEAT SHOCK PROTEIN HSLJ"/>
    <property type="match status" value="1"/>
</dbReference>
<dbReference type="Pfam" id="PF03724">
    <property type="entry name" value="META"/>
    <property type="match status" value="2"/>
</dbReference>
<evidence type="ECO:0000313" key="4">
    <source>
        <dbReference type="Proteomes" id="UP000501705"/>
    </source>
</evidence>
<feature type="signal peptide" evidence="1">
    <location>
        <begin position="1"/>
        <end position="25"/>
    </location>
</feature>
<accession>A0A6G9XV79</accession>
<dbReference type="RefSeq" id="WP_167463901.1">
    <property type="nucleotide sequence ID" value="NZ_CP046171.1"/>
</dbReference>
<evidence type="ECO:0000256" key="1">
    <source>
        <dbReference type="SAM" id="SignalP"/>
    </source>
</evidence>
<reference evidence="3 4" key="1">
    <citation type="journal article" date="2019" name="ACS Chem. Biol.">
        <title>Identification and Mobilization of a Cryptic Antibiotic Biosynthesis Gene Locus from a Human-Pathogenic Nocardia Isolate.</title>
        <authorList>
            <person name="Herisse M."/>
            <person name="Ishida K."/>
            <person name="Porter J.L."/>
            <person name="Howden B."/>
            <person name="Hertweck C."/>
            <person name="Stinear T.P."/>
            <person name="Pidot S.J."/>
        </authorList>
    </citation>
    <scope>NUCLEOTIDE SEQUENCE [LARGE SCALE GENOMIC DNA]</scope>
    <source>
        <strain evidence="3 4">AUSMDU00024985</strain>
    </source>
</reference>
<organism evidence="3 4">
    <name type="scientific">Nocardia brasiliensis</name>
    <dbReference type="NCBI Taxonomy" id="37326"/>
    <lineage>
        <taxon>Bacteria</taxon>
        <taxon>Bacillati</taxon>
        <taxon>Actinomycetota</taxon>
        <taxon>Actinomycetes</taxon>
        <taxon>Mycobacteriales</taxon>
        <taxon>Nocardiaceae</taxon>
        <taxon>Nocardia</taxon>
    </lineage>
</organism>
<dbReference type="Gene3D" id="2.40.128.270">
    <property type="match status" value="2"/>
</dbReference>
<dbReference type="PANTHER" id="PTHR35535:SF2">
    <property type="entry name" value="DUF306 DOMAIN-CONTAINING PROTEIN"/>
    <property type="match status" value="1"/>
</dbReference>